<dbReference type="PANTHER" id="PTHR46816">
    <property type="entry name" value="OS01G0273500 PROTEIN"/>
    <property type="match status" value="1"/>
</dbReference>
<keyword evidence="4" id="KW-1185">Reference proteome</keyword>
<dbReference type="OMA" id="EACSVDY"/>
<dbReference type="InterPro" id="IPR036869">
    <property type="entry name" value="J_dom_sf"/>
</dbReference>
<proteinExistence type="predicted"/>
<sequence>MSSASSFSNSDHKKRWWVTNRKMCERHVVEARSLIATQQALEVSSAIAHLDAAIGLFPRHEIALELKARSLLFLRKFKQVADMLRDYIPSFKSVVSDDDDSYTSINSGNSREKVQLLSSDTEHLSFWCFSVSELRKKVLAGLKKRSRREGHWRYIVLGHACCHLGMLEDAMVLLQTGRRLAASSFRRESKDLHDDEFSDHLHSSFNIPSATLNLTELETTANLLSHIKLLIRRRTAAVAALEADLPSESIRHFSKILDSRRGIPSTFAALCFIGRAAANKSAGRIADSISDCNRALSLDPTSIPAMRARADLLESIRSFPDSLRDLDHLKLLYDAILRDGNLPGPVWRPHHGIRFRDIPRELRILTERTQEVRQRVGIGERIDYYGVLGVSRTCSRSELDTTHLLLTLKHRPDKASVFVDRLEFVDEHRGVDIVKDEARMSALILYRMLQKGYSSIMLDVADREAVERQRVFAAVAEEEMKKKKTAEEEEEMKRKKAAVVEENTKKKNKKKSVVTSSPVSAFQGVFCRDLAIVGGLLSQVGFNQHQPTIPVKMEGLIC</sequence>
<feature type="coiled-coil region" evidence="1">
    <location>
        <begin position="473"/>
        <end position="503"/>
    </location>
</feature>
<feature type="domain" description="J" evidence="2">
    <location>
        <begin position="383"/>
        <end position="454"/>
    </location>
</feature>
<dbReference type="SUPFAM" id="SSF46565">
    <property type="entry name" value="Chaperone J-domain"/>
    <property type="match status" value="1"/>
</dbReference>
<dbReference type="PANTHER" id="PTHR46816:SF1">
    <property type="entry name" value="TETRATRICOPEPTIDE REPEAT (TPR)-LIKE SUPERFAMILY PROTEIN"/>
    <property type="match status" value="1"/>
</dbReference>
<dbReference type="Proteomes" id="UP000036987">
    <property type="component" value="Unassembled WGS sequence"/>
</dbReference>
<dbReference type="InterPro" id="IPR011990">
    <property type="entry name" value="TPR-like_helical_dom_sf"/>
</dbReference>
<accession>A0A0K9P2A4</accession>
<dbReference type="InterPro" id="IPR019734">
    <property type="entry name" value="TPR_rpt"/>
</dbReference>
<evidence type="ECO:0000259" key="2">
    <source>
        <dbReference type="PROSITE" id="PS50076"/>
    </source>
</evidence>
<evidence type="ECO:0000256" key="1">
    <source>
        <dbReference type="SAM" id="Coils"/>
    </source>
</evidence>
<keyword evidence="1" id="KW-0175">Coiled coil</keyword>
<comment type="caution">
    <text evidence="3">The sequence shown here is derived from an EMBL/GenBank/DDBJ whole genome shotgun (WGS) entry which is preliminary data.</text>
</comment>
<dbReference type="GO" id="GO:0005783">
    <property type="term" value="C:endoplasmic reticulum"/>
    <property type="evidence" value="ECO:0007669"/>
    <property type="project" value="UniProtKB-ARBA"/>
</dbReference>
<dbReference type="PROSITE" id="PS50076">
    <property type="entry name" value="DNAJ_2"/>
    <property type="match status" value="1"/>
</dbReference>
<dbReference type="OrthoDB" id="1903421at2759"/>
<reference evidence="4" key="1">
    <citation type="journal article" date="2016" name="Nature">
        <title>The genome of the seagrass Zostera marina reveals angiosperm adaptation to the sea.</title>
        <authorList>
            <person name="Olsen J.L."/>
            <person name="Rouze P."/>
            <person name="Verhelst B."/>
            <person name="Lin Y.-C."/>
            <person name="Bayer T."/>
            <person name="Collen J."/>
            <person name="Dattolo E."/>
            <person name="De Paoli E."/>
            <person name="Dittami S."/>
            <person name="Maumus F."/>
            <person name="Michel G."/>
            <person name="Kersting A."/>
            <person name="Lauritano C."/>
            <person name="Lohaus R."/>
            <person name="Toepel M."/>
            <person name="Tonon T."/>
            <person name="Vanneste K."/>
            <person name="Amirebrahimi M."/>
            <person name="Brakel J."/>
            <person name="Bostroem C."/>
            <person name="Chovatia M."/>
            <person name="Grimwood J."/>
            <person name="Jenkins J.W."/>
            <person name="Jueterbock A."/>
            <person name="Mraz A."/>
            <person name="Stam W.T."/>
            <person name="Tice H."/>
            <person name="Bornberg-Bauer E."/>
            <person name="Green P.J."/>
            <person name="Pearson G.A."/>
            <person name="Procaccini G."/>
            <person name="Duarte C.M."/>
            <person name="Schmutz J."/>
            <person name="Reusch T.B.H."/>
            <person name="Van de Peer Y."/>
        </authorList>
    </citation>
    <scope>NUCLEOTIDE SEQUENCE [LARGE SCALE GENOMIC DNA]</scope>
    <source>
        <strain evidence="4">cv. Finnish</strain>
    </source>
</reference>
<keyword evidence="3" id="KW-0346">Stress response</keyword>
<organism evidence="3 4">
    <name type="scientific">Zostera marina</name>
    <name type="common">Eelgrass</name>
    <dbReference type="NCBI Taxonomy" id="29655"/>
    <lineage>
        <taxon>Eukaryota</taxon>
        <taxon>Viridiplantae</taxon>
        <taxon>Streptophyta</taxon>
        <taxon>Embryophyta</taxon>
        <taxon>Tracheophyta</taxon>
        <taxon>Spermatophyta</taxon>
        <taxon>Magnoliopsida</taxon>
        <taxon>Liliopsida</taxon>
        <taxon>Zosteraceae</taxon>
        <taxon>Zostera</taxon>
    </lineage>
</organism>
<dbReference type="Gene3D" id="1.25.40.10">
    <property type="entry name" value="Tetratricopeptide repeat domain"/>
    <property type="match status" value="1"/>
</dbReference>
<dbReference type="InterPro" id="IPR001623">
    <property type="entry name" value="DnaJ_domain"/>
</dbReference>
<protein>
    <submittedName>
        <fullName evidence="3">DNAJ heat shock N-terminal domain-containing protein</fullName>
    </submittedName>
</protein>
<dbReference type="EMBL" id="LFYR01001258">
    <property type="protein sequence ID" value="KMZ63171.1"/>
    <property type="molecule type" value="Genomic_DNA"/>
</dbReference>
<dbReference type="AlphaFoldDB" id="A0A0K9P2A4"/>
<name>A0A0K9P2A4_ZOSMR</name>
<dbReference type="SMART" id="SM00028">
    <property type="entry name" value="TPR"/>
    <property type="match status" value="2"/>
</dbReference>
<evidence type="ECO:0000313" key="4">
    <source>
        <dbReference type="Proteomes" id="UP000036987"/>
    </source>
</evidence>
<gene>
    <name evidence="3" type="ORF">ZOSMA_41G00130</name>
</gene>
<evidence type="ECO:0000313" key="3">
    <source>
        <dbReference type="EMBL" id="KMZ63171.1"/>
    </source>
</evidence>
<dbReference type="SUPFAM" id="SSF48452">
    <property type="entry name" value="TPR-like"/>
    <property type="match status" value="1"/>
</dbReference>